<sequence length="103" mass="11508">MARQRNHPSRVEWYCSFIAQDPYSFFIALPPAFFLGRVYAQICYQFLDKTRNFQLGSSFSSSGKSPSPVLKSTTASSTRAAASLDSIPRSKKHPQISTLLRAS</sequence>
<evidence type="ECO:0000256" key="1">
    <source>
        <dbReference type="SAM" id="MobiDB-lite"/>
    </source>
</evidence>
<accession>A0AAV2GKV4</accession>
<evidence type="ECO:0000313" key="3">
    <source>
        <dbReference type="Proteomes" id="UP001497516"/>
    </source>
</evidence>
<dbReference type="EMBL" id="OZ034822">
    <property type="protein sequence ID" value="CAL1411299.1"/>
    <property type="molecule type" value="Genomic_DNA"/>
</dbReference>
<evidence type="ECO:0000313" key="2">
    <source>
        <dbReference type="EMBL" id="CAL1411299.1"/>
    </source>
</evidence>
<gene>
    <name evidence="2" type="ORF">LTRI10_LOCUS50665</name>
</gene>
<reference evidence="2 3" key="1">
    <citation type="submission" date="2024-04" db="EMBL/GenBank/DDBJ databases">
        <authorList>
            <person name="Fracassetti M."/>
        </authorList>
    </citation>
    <scope>NUCLEOTIDE SEQUENCE [LARGE SCALE GENOMIC DNA]</scope>
</reference>
<feature type="compositionally biased region" description="Low complexity" evidence="1">
    <location>
        <begin position="58"/>
        <end position="83"/>
    </location>
</feature>
<organism evidence="2 3">
    <name type="scientific">Linum trigynum</name>
    <dbReference type="NCBI Taxonomy" id="586398"/>
    <lineage>
        <taxon>Eukaryota</taxon>
        <taxon>Viridiplantae</taxon>
        <taxon>Streptophyta</taxon>
        <taxon>Embryophyta</taxon>
        <taxon>Tracheophyta</taxon>
        <taxon>Spermatophyta</taxon>
        <taxon>Magnoliopsida</taxon>
        <taxon>eudicotyledons</taxon>
        <taxon>Gunneridae</taxon>
        <taxon>Pentapetalae</taxon>
        <taxon>rosids</taxon>
        <taxon>fabids</taxon>
        <taxon>Malpighiales</taxon>
        <taxon>Linaceae</taxon>
        <taxon>Linum</taxon>
    </lineage>
</organism>
<dbReference type="AlphaFoldDB" id="A0AAV2GKV4"/>
<keyword evidence="3" id="KW-1185">Reference proteome</keyword>
<protein>
    <submittedName>
        <fullName evidence="2">Uncharacterized protein</fullName>
    </submittedName>
</protein>
<dbReference type="Proteomes" id="UP001497516">
    <property type="component" value="Chromosome 9"/>
</dbReference>
<feature type="region of interest" description="Disordered" evidence="1">
    <location>
        <begin position="58"/>
        <end position="103"/>
    </location>
</feature>
<name>A0AAV2GKV4_9ROSI</name>
<proteinExistence type="predicted"/>